<dbReference type="InterPro" id="IPR028250">
    <property type="entry name" value="DsbDN"/>
</dbReference>
<comment type="caution">
    <text evidence="2">The sequence shown here is derived from an EMBL/GenBank/DDBJ whole genome shotgun (WGS) entry which is preliminary data.</text>
</comment>
<accession>A0A3N0BP98</accession>
<dbReference type="RefSeq" id="WP_123207281.1">
    <property type="nucleotide sequence ID" value="NZ_RBEE01000044.1"/>
</dbReference>
<dbReference type="Proteomes" id="UP000274046">
    <property type="component" value="Unassembled WGS sequence"/>
</dbReference>
<dbReference type="EMBL" id="RBEE01000044">
    <property type="protein sequence ID" value="RNL50168.1"/>
    <property type="molecule type" value="Genomic_DNA"/>
</dbReference>
<keyword evidence="2" id="KW-0762">Sugar transport</keyword>
<dbReference type="Pfam" id="PF11412">
    <property type="entry name" value="DsbD_N"/>
    <property type="match status" value="1"/>
</dbReference>
<dbReference type="Gene3D" id="2.60.40.1250">
    <property type="entry name" value="Thiol:disulfide interchange protein DsbD, N-terminal domain"/>
    <property type="match status" value="1"/>
</dbReference>
<gene>
    <name evidence="2" type="ORF">D7004_18315</name>
</gene>
<dbReference type="OrthoDB" id="767251at2"/>
<evidence type="ECO:0000313" key="3">
    <source>
        <dbReference type="Proteomes" id="UP000274046"/>
    </source>
</evidence>
<keyword evidence="3" id="KW-1185">Reference proteome</keyword>
<reference evidence="2 3" key="1">
    <citation type="submission" date="2018-10" db="EMBL/GenBank/DDBJ databases">
        <title>Genome sequencing of Pedobacter jejuensis TNB23.</title>
        <authorList>
            <person name="Cho Y.-J."/>
            <person name="Cho A."/>
            <person name="Kim O.-S."/>
        </authorList>
    </citation>
    <scope>NUCLEOTIDE SEQUENCE [LARGE SCALE GENOMIC DNA]</scope>
    <source>
        <strain evidence="2 3">TNB23</strain>
    </source>
</reference>
<protein>
    <submittedName>
        <fullName evidence="2">Sugar transporter</fullName>
    </submittedName>
</protein>
<dbReference type="InterPro" id="IPR036929">
    <property type="entry name" value="DsbDN_sf"/>
</dbReference>
<dbReference type="AlphaFoldDB" id="A0A3N0BP98"/>
<proteinExistence type="predicted"/>
<organism evidence="2 3">
    <name type="scientific">Pedobacter jejuensis</name>
    <dbReference type="NCBI Taxonomy" id="1268550"/>
    <lineage>
        <taxon>Bacteria</taxon>
        <taxon>Pseudomonadati</taxon>
        <taxon>Bacteroidota</taxon>
        <taxon>Sphingobacteriia</taxon>
        <taxon>Sphingobacteriales</taxon>
        <taxon>Sphingobacteriaceae</taxon>
        <taxon>Pedobacter</taxon>
    </lineage>
</organism>
<name>A0A3N0BP98_9SPHI</name>
<evidence type="ECO:0000313" key="2">
    <source>
        <dbReference type="EMBL" id="RNL50168.1"/>
    </source>
</evidence>
<evidence type="ECO:0000259" key="1">
    <source>
        <dbReference type="Pfam" id="PF11412"/>
    </source>
</evidence>
<feature type="domain" description="Thiol:disulfide interchange protein DsbD N-terminal" evidence="1">
    <location>
        <begin position="37"/>
        <end position="144"/>
    </location>
</feature>
<keyword evidence="2" id="KW-0813">Transport</keyword>
<sequence>MRKLFIVAFLVFTVQFTYAQFKITSPVKWSYAAKKEKSGEATVYLKATIAEGWHIYAQNGVAKALITSFNFSNGNGYVLVGKTIEPKPLVKFEKVLKANVSYFEHTVVFQQKIKMKSAKVSVAGKLEFTVCNAKECRPAEEVQFNIPVS</sequence>